<reference evidence="2 3" key="1">
    <citation type="journal article" date="2019" name="Nat. Microbiol.">
        <title>Wide diversity of methane and short-chain alkane metabolisms in uncultured archaea.</title>
        <authorList>
            <person name="Borrel G."/>
            <person name="Adam P.S."/>
            <person name="McKay L.J."/>
            <person name="Chen L.X."/>
            <person name="Sierra-Garcia I.N."/>
            <person name="Sieber C.M."/>
            <person name="Letourneur Q."/>
            <person name="Ghozlane A."/>
            <person name="Andersen G.L."/>
            <person name="Li W.J."/>
            <person name="Hallam S.J."/>
            <person name="Muyzer G."/>
            <person name="de Oliveira V.M."/>
            <person name="Inskeep W.P."/>
            <person name="Banfield J.F."/>
            <person name="Gribaldo S."/>
        </authorList>
    </citation>
    <scope>NUCLEOTIDE SEQUENCE [LARGE SCALE GENOMIC DNA]</scope>
    <source>
        <strain evidence="2">NM1a</strain>
    </source>
</reference>
<keyword evidence="1" id="KW-0812">Transmembrane</keyword>
<keyword evidence="1" id="KW-0472">Membrane</keyword>
<dbReference type="AlphaFoldDB" id="A0A520KSM5"/>
<evidence type="ECO:0000256" key="1">
    <source>
        <dbReference type="SAM" id="Phobius"/>
    </source>
</evidence>
<feature type="transmembrane region" description="Helical" evidence="1">
    <location>
        <begin position="452"/>
        <end position="477"/>
    </location>
</feature>
<name>A0A520KSM5_METT2</name>
<feature type="transmembrane region" description="Helical" evidence="1">
    <location>
        <begin position="282"/>
        <end position="301"/>
    </location>
</feature>
<feature type="transmembrane region" description="Helical" evidence="1">
    <location>
        <begin position="214"/>
        <end position="236"/>
    </location>
</feature>
<sequence>MFNSFTITRYKVLNAFHMIFKSKGTVIGFIIFYILMGGILITISYYISSMIDLFIKYLPIIFGIVFIIPIMNAFRGRGLRAPKEDADFVLTTSVNPREYFMSIQFTSISTIILFILPIIFLCIIILLHNLGIQLYLSIPLALSLVFFIGILNMVAAGIRMVIENRRSLIIVLPIIAIIGSIFYFLSPSLLYNILPNFIISNLTIETLNSNLSAVLIYFLALVLWYLLFVGIFFYSLRSQYDFIVKPIEDSREKKPLVVFSMIGSTIGVLIKKEFLSIVRTRVIYTPLLYLFIFLLLPLFRMLPGSDIWQGFGGIIFITILFMVMGTSAMVQRRFAREKNTIWIQKTLPIKKEQIVDSISFSATIVGMIYSIIVLIILSLIFGSNPFPYTPLIFATSIISANFAVYQNITSPTPEDMSFPPNMPYIMLLSILLVTPCYIPVLYMPLIAEYAGIAFNSTTILLISFFILIYAIPVSLILRKMSAKKLIENEELY</sequence>
<feature type="transmembrane region" description="Helical" evidence="1">
    <location>
        <begin position="307"/>
        <end position="330"/>
    </location>
</feature>
<evidence type="ECO:0000313" key="3">
    <source>
        <dbReference type="Proteomes" id="UP000317158"/>
    </source>
</evidence>
<feature type="transmembrane region" description="Helical" evidence="1">
    <location>
        <begin position="387"/>
        <end position="405"/>
    </location>
</feature>
<organism evidence="2 3">
    <name type="scientific">Methanoliparum thermophilum</name>
    <dbReference type="NCBI Taxonomy" id="2491083"/>
    <lineage>
        <taxon>Archaea</taxon>
        <taxon>Methanobacteriati</taxon>
        <taxon>Methanobacteriota</taxon>
        <taxon>Candidatus Methanoliparia</taxon>
        <taxon>Candidatus Methanoliparales</taxon>
        <taxon>Candidatus Methanoliparaceae</taxon>
        <taxon>Candidatus Methanoliparum</taxon>
    </lineage>
</organism>
<feature type="transmembrane region" description="Helical" evidence="1">
    <location>
        <begin position="105"/>
        <end position="128"/>
    </location>
</feature>
<dbReference type="Proteomes" id="UP000317158">
    <property type="component" value="Unassembled WGS sequence"/>
</dbReference>
<feature type="transmembrane region" description="Helical" evidence="1">
    <location>
        <begin position="425"/>
        <end position="446"/>
    </location>
</feature>
<evidence type="ECO:0000313" key="2">
    <source>
        <dbReference type="EMBL" id="RZN64923.1"/>
    </source>
</evidence>
<feature type="transmembrane region" description="Helical" evidence="1">
    <location>
        <begin position="26"/>
        <end position="47"/>
    </location>
</feature>
<gene>
    <name evidence="2" type="ORF">EF806_02455</name>
</gene>
<protein>
    <submittedName>
        <fullName evidence="2">Uncharacterized protein</fullName>
    </submittedName>
</protein>
<feature type="transmembrane region" description="Helical" evidence="1">
    <location>
        <begin position="53"/>
        <end position="74"/>
    </location>
</feature>
<proteinExistence type="predicted"/>
<accession>A0A520KSM5</accession>
<dbReference type="EMBL" id="RXIF01000004">
    <property type="protein sequence ID" value="RZN64923.1"/>
    <property type="molecule type" value="Genomic_DNA"/>
</dbReference>
<feature type="transmembrane region" description="Helical" evidence="1">
    <location>
        <begin position="168"/>
        <end position="194"/>
    </location>
</feature>
<feature type="transmembrane region" description="Helical" evidence="1">
    <location>
        <begin position="358"/>
        <end position="381"/>
    </location>
</feature>
<feature type="transmembrane region" description="Helical" evidence="1">
    <location>
        <begin position="134"/>
        <end position="156"/>
    </location>
</feature>
<comment type="caution">
    <text evidence="2">The sequence shown here is derived from an EMBL/GenBank/DDBJ whole genome shotgun (WGS) entry which is preliminary data.</text>
</comment>
<keyword evidence="1" id="KW-1133">Transmembrane helix</keyword>